<keyword evidence="2" id="KW-1185">Reference proteome</keyword>
<gene>
    <name evidence="1" type="ORF">SBOR_0725</name>
</gene>
<sequence length="150" mass="15689">MRVQGSVPDIARKPRNVLRSTGILCQYSTIILKAADSTFSSTLGAGTDVTHTDMETADEGITWIIAKIAIPPMITDSGTSAEVVPAAVASSSVASASHAAVSVSTSLCLSLLPQVSYTPLSHPKNLLRRFNQLPVVSPVVERDMVVATGV</sequence>
<organism evidence="1 2">
    <name type="scientific">Sclerotinia borealis (strain F-4128)</name>
    <dbReference type="NCBI Taxonomy" id="1432307"/>
    <lineage>
        <taxon>Eukaryota</taxon>
        <taxon>Fungi</taxon>
        <taxon>Dikarya</taxon>
        <taxon>Ascomycota</taxon>
        <taxon>Pezizomycotina</taxon>
        <taxon>Leotiomycetes</taxon>
        <taxon>Helotiales</taxon>
        <taxon>Sclerotiniaceae</taxon>
        <taxon>Sclerotinia</taxon>
    </lineage>
</organism>
<dbReference type="OrthoDB" id="5086500at2759"/>
<comment type="caution">
    <text evidence="1">The sequence shown here is derived from an EMBL/GenBank/DDBJ whole genome shotgun (WGS) entry which is preliminary data.</text>
</comment>
<dbReference type="EMBL" id="AYSA01000028">
    <property type="protein sequence ID" value="ESZ98867.1"/>
    <property type="molecule type" value="Genomic_DNA"/>
</dbReference>
<accession>W9CQ01</accession>
<dbReference type="AlphaFoldDB" id="W9CQ01"/>
<evidence type="ECO:0000313" key="1">
    <source>
        <dbReference type="EMBL" id="ESZ98867.1"/>
    </source>
</evidence>
<dbReference type="HOGENOM" id="CLU_1741644_0_0_1"/>
<proteinExistence type="predicted"/>
<name>W9CQ01_SCLBF</name>
<protein>
    <submittedName>
        <fullName evidence="1">Uncharacterized protein</fullName>
    </submittedName>
</protein>
<evidence type="ECO:0000313" key="2">
    <source>
        <dbReference type="Proteomes" id="UP000019487"/>
    </source>
</evidence>
<reference evidence="1 2" key="1">
    <citation type="journal article" date="2014" name="Genome Announc.">
        <title>Draft genome sequence of Sclerotinia borealis, a psychrophilic plant pathogenic fungus.</title>
        <authorList>
            <person name="Mardanov A.V."/>
            <person name="Beletsky A.V."/>
            <person name="Kadnikov V.V."/>
            <person name="Ignatov A.N."/>
            <person name="Ravin N.V."/>
        </authorList>
    </citation>
    <scope>NUCLEOTIDE SEQUENCE [LARGE SCALE GENOMIC DNA]</scope>
    <source>
        <strain evidence="2">F-4157</strain>
    </source>
</reference>
<dbReference type="Proteomes" id="UP000019487">
    <property type="component" value="Unassembled WGS sequence"/>
</dbReference>